<dbReference type="InterPro" id="IPR006158">
    <property type="entry name" value="Cobalamin-bd"/>
</dbReference>
<dbReference type="NCBIfam" id="TIGR03975">
    <property type="entry name" value="rSAM_ocin_1"/>
    <property type="match status" value="1"/>
</dbReference>
<evidence type="ECO:0000313" key="7">
    <source>
        <dbReference type="EMBL" id="KPV45753.1"/>
    </source>
</evidence>
<dbReference type="SFLD" id="SFLDS00029">
    <property type="entry name" value="Radical_SAM"/>
    <property type="match status" value="1"/>
</dbReference>
<dbReference type="EMBL" id="LJCO01000008">
    <property type="protein sequence ID" value="KPV45753.1"/>
    <property type="molecule type" value="Genomic_DNA"/>
</dbReference>
<dbReference type="Gene3D" id="3.40.50.280">
    <property type="entry name" value="Cobalamin-binding domain"/>
    <property type="match status" value="1"/>
</dbReference>
<evidence type="ECO:0000256" key="2">
    <source>
        <dbReference type="ARBA" id="ARBA00022691"/>
    </source>
</evidence>
<name>A0A0P9D8P7_9BACL</name>
<dbReference type="Pfam" id="PF04055">
    <property type="entry name" value="Radical_SAM"/>
    <property type="match status" value="1"/>
</dbReference>
<dbReference type="CDD" id="cd02068">
    <property type="entry name" value="radical_SAM_B12_BD"/>
    <property type="match status" value="1"/>
</dbReference>
<dbReference type="Pfam" id="PF02310">
    <property type="entry name" value="B12-binding"/>
    <property type="match status" value="1"/>
</dbReference>
<protein>
    <recommendedName>
        <fullName evidence="6">B12-binding domain-containing protein</fullName>
    </recommendedName>
</protein>
<dbReference type="InterPro" id="IPR058240">
    <property type="entry name" value="rSAM_sf"/>
</dbReference>
<dbReference type="InterPro" id="IPR023404">
    <property type="entry name" value="rSAM_horseshoe"/>
</dbReference>
<dbReference type="SUPFAM" id="SSF102114">
    <property type="entry name" value="Radical SAM enzymes"/>
    <property type="match status" value="1"/>
</dbReference>
<evidence type="ECO:0000256" key="3">
    <source>
        <dbReference type="ARBA" id="ARBA00022723"/>
    </source>
</evidence>
<dbReference type="GO" id="GO:0046872">
    <property type="term" value="F:metal ion binding"/>
    <property type="evidence" value="ECO:0007669"/>
    <property type="project" value="UniProtKB-KW"/>
</dbReference>
<evidence type="ECO:0000313" key="8">
    <source>
        <dbReference type="Proteomes" id="UP000050482"/>
    </source>
</evidence>
<proteinExistence type="predicted"/>
<evidence type="ECO:0000256" key="1">
    <source>
        <dbReference type="ARBA" id="ARBA00001966"/>
    </source>
</evidence>
<accession>A0A0P9D8P7</accession>
<gene>
    <name evidence="7" type="ORF">AN477_01575</name>
</gene>
<dbReference type="Proteomes" id="UP000050482">
    <property type="component" value="Unassembled WGS sequence"/>
</dbReference>
<keyword evidence="5" id="KW-0411">Iron-sulfur</keyword>
<dbReference type="AlphaFoldDB" id="A0A0P9D8P7"/>
<sequence length="621" mass="70953">MKISLVNMPWQALDYPSLACGILQTVISKLRPNDEVLEYHGNIKWAEYLLEITSGDITPIEYNIISDNTFYYGAGDWVFGIAEKDRTSCGKDYIGYLTDIGVSNDIIRLVINLRKLSNEFVERSSREILSTKPDVVGFSTTFMQNAASLQVAKRIKEISSGTTIVFGGGNCDDQQGLALHRNFPFIDFVVRGEGEETFPQLLDAIESGNGFEQIMGLCWRNREKQIVHNEQSKHPVPIWKVPEPIYDSYFEMINQSPIRGYIEPKLTFEGARGCWWGEKSQCTFCGLNGSSMAFRSKDPELLVSTIESAVKKYQTLDVIMVDNIIDTKFFSTLLPKLRDDDWDLRMHYEVKSNLSEEQVSMLKDAKVFHIQPGIESLNTRVLKLMKKGVTGTQNIKLLRWCEESNLDVSWNYLYGFPGEEQTDYDDIISQISSLHHLHPPAGATRIALERFSPYFEDSSLGLTNLGAAKFYRYLYELSDNELAEMAYLFDATRQGIDEQVALRLKRELEKWIKNYPTSTLEYFALPGGQLLIEDRRMPNQKEYIIENPILARAYIELFNGLTISSLSKKLISQFGHQEACLEDFLSSWINSQVNLGLVFRDRERFTSLATKPNAQRIRIVG</sequence>
<dbReference type="GO" id="GO:0031419">
    <property type="term" value="F:cobalamin binding"/>
    <property type="evidence" value="ECO:0007669"/>
    <property type="project" value="InterPro"/>
</dbReference>
<dbReference type="PROSITE" id="PS51332">
    <property type="entry name" value="B12_BINDING"/>
    <property type="match status" value="1"/>
</dbReference>
<comment type="caution">
    <text evidence="7">The sequence shown here is derived from an EMBL/GenBank/DDBJ whole genome shotgun (WGS) entry which is preliminary data.</text>
</comment>
<dbReference type="RefSeq" id="WP_054967416.1">
    <property type="nucleotide sequence ID" value="NZ_LJCO01000008.1"/>
</dbReference>
<dbReference type="PATRIC" id="fig|471514.4.peg.313"/>
<dbReference type="Gene3D" id="3.80.30.20">
    <property type="entry name" value="tm_1862 like domain"/>
    <property type="match status" value="1"/>
</dbReference>
<keyword evidence="4" id="KW-0408">Iron</keyword>
<evidence type="ECO:0000256" key="4">
    <source>
        <dbReference type="ARBA" id="ARBA00023004"/>
    </source>
</evidence>
<keyword evidence="2" id="KW-0949">S-adenosyl-L-methionine</keyword>
<organism evidence="7 8">
    <name type="scientific">Alicyclobacillus ferrooxydans</name>
    <dbReference type="NCBI Taxonomy" id="471514"/>
    <lineage>
        <taxon>Bacteria</taxon>
        <taxon>Bacillati</taxon>
        <taxon>Bacillota</taxon>
        <taxon>Bacilli</taxon>
        <taxon>Bacillales</taxon>
        <taxon>Alicyclobacillaceae</taxon>
        <taxon>Alicyclobacillus</taxon>
    </lineage>
</organism>
<dbReference type="SFLD" id="SFLDF00324">
    <property type="entry name" value="bacteriocin_maturation"/>
    <property type="match status" value="1"/>
</dbReference>
<dbReference type="STRING" id="471514.AN477_01575"/>
<keyword evidence="3" id="KW-0479">Metal-binding</keyword>
<evidence type="ECO:0000259" key="6">
    <source>
        <dbReference type="PROSITE" id="PS51332"/>
    </source>
</evidence>
<dbReference type="GO" id="GO:0003824">
    <property type="term" value="F:catalytic activity"/>
    <property type="evidence" value="ECO:0007669"/>
    <property type="project" value="InterPro"/>
</dbReference>
<reference evidence="7 8" key="1">
    <citation type="submission" date="2015-09" db="EMBL/GenBank/DDBJ databases">
        <title>Draft genome sequence of Alicyclobacillus ferrooxydans DSM 22381.</title>
        <authorList>
            <person name="Hemp J."/>
        </authorList>
    </citation>
    <scope>NUCLEOTIDE SEQUENCE [LARGE SCALE GENOMIC DNA]</scope>
    <source>
        <strain evidence="7 8">TC-34</strain>
    </source>
</reference>
<dbReference type="SMART" id="SM00729">
    <property type="entry name" value="Elp3"/>
    <property type="match status" value="1"/>
</dbReference>
<dbReference type="InterPro" id="IPR023984">
    <property type="entry name" value="rSAM_ocin_1"/>
</dbReference>
<dbReference type="OrthoDB" id="9801424at2"/>
<dbReference type="SFLD" id="SFLDG01082">
    <property type="entry name" value="B12-binding_domain_containing"/>
    <property type="match status" value="1"/>
</dbReference>
<keyword evidence="8" id="KW-1185">Reference proteome</keyword>
<dbReference type="InterPro" id="IPR051198">
    <property type="entry name" value="BchE-like"/>
</dbReference>
<dbReference type="InterPro" id="IPR007197">
    <property type="entry name" value="rSAM"/>
</dbReference>
<evidence type="ECO:0000256" key="5">
    <source>
        <dbReference type="ARBA" id="ARBA00023014"/>
    </source>
</evidence>
<dbReference type="GO" id="GO:0051536">
    <property type="term" value="F:iron-sulfur cluster binding"/>
    <property type="evidence" value="ECO:0007669"/>
    <property type="project" value="UniProtKB-KW"/>
</dbReference>
<comment type="cofactor">
    <cofactor evidence="1">
        <name>[4Fe-4S] cluster</name>
        <dbReference type="ChEBI" id="CHEBI:49883"/>
    </cofactor>
</comment>
<dbReference type="InterPro" id="IPR006638">
    <property type="entry name" value="Elp3/MiaA/NifB-like_rSAM"/>
</dbReference>
<feature type="domain" description="B12-binding" evidence="6">
    <location>
        <begin position="74"/>
        <end position="212"/>
    </location>
</feature>
<dbReference type="PANTHER" id="PTHR43409">
    <property type="entry name" value="ANAEROBIC MAGNESIUM-PROTOPORPHYRIN IX MONOMETHYL ESTER CYCLASE-RELATED"/>
    <property type="match status" value="1"/>
</dbReference>